<dbReference type="Proteomes" id="UP001162164">
    <property type="component" value="Unassembled WGS sequence"/>
</dbReference>
<sequence length="266" mass="31056">MEWRRENSSEALTQDKFAPVLKTVIDTYLKADGIRNGFVTTGLYPWNPDAIDYSKCLGKSKISEEGPRSNTQRYEKVEIALEKFQEIVGNDLIDKFKKVNEMTKQESEEFWILYKLWKQYNYNGDATSRKIDHEEVQDEGDESYQLSIKPIIIEAEGDSNEGDESYQLSTKPIIRELEGDSDATYRKTDYKEVQNDGEEYFKLSTEPIIIEVEDNINANEITNRSFDRKVTQVKNCHFLVRVKVGMMPHEYSCPTEYYSVPRHHSR</sequence>
<evidence type="ECO:0000313" key="1">
    <source>
        <dbReference type="EMBL" id="KAJ8977062.1"/>
    </source>
</evidence>
<reference evidence="1" key="1">
    <citation type="journal article" date="2023" name="Insect Mol. Biol.">
        <title>Genome sequencing provides insights into the evolution of gene families encoding plant cell wall-degrading enzymes in longhorned beetles.</title>
        <authorList>
            <person name="Shin N.R."/>
            <person name="Okamura Y."/>
            <person name="Kirsch R."/>
            <person name="Pauchet Y."/>
        </authorList>
    </citation>
    <scope>NUCLEOTIDE SEQUENCE</scope>
    <source>
        <strain evidence="1">MMC_N1</strain>
    </source>
</reference>
<protein>
    <submittedName>
        <fullName evidence="1">Uncharacterized protein</fullName>
    </submittedName>
</protein>
<gene>
    <name evidence="1" type="ORF">NQ317_017224</name>
</gene>
<name>A0ABQ9JI20_9CUCU</name>
<dbReference type="EMBL" id="JAPWTJ010000591">
    <property type="protein sequence ID" value="KAJ8977062.1"/>
    <property type="molecule type" value="Genomic_DNA"/>
</dbReference>
<comment type="caution">
    <text evidence="1">The sequence shown here is derived from an EMBL/GenBank/DDBJ whole genome shotgun (WGS) entry which is preliminary data.</text>
</comment>
<keyword evidence="2" id="KW-1185">Reference proteome</keyword>
<accession>A0ABQ9JI20</accession>
<organism evidence="1 2">
    <name type="scientific">Molorchus minor</name>
    <dbReference type="NCBI Taxonomy" id="1323400"/>
    <lineage>
        <taxon>Eukaryota</taxon>
        <taxon>Metazoa</taxon>
        <taxon>Ecdysozoa</taxon>
        <taxon>Arthropoda</taxon>
        <taxon>Hexapoda</taxon>
        <taxon>Insecta</taxon>
        <taxon>Pterygota</taxon>
        <taxon>Neoptera</taxon>
        <taxon>Endopterygota</taxon>
        <taxon>Coleoptera</taxon>
        <taxon>Polyphaga</taxon>
        <taxon>Cucujiformia</taxon>
        <taxon>Chrysomeloidea</taxon>
        <taxon>Cerambycidae</taxon>
        <taxon>Lamiinae</taxon>
        <taxon>Monochamini</taxon>
        <taxon>Molorchus</taxon>
    </lineage>
</organism>
<evidence type="ECO:0000313" key="2">
    <source>
        <dbReference type="Proteomes" id="UP001162164"/>
    </source>
</evidence>
<proteinExistence type="predicted"/>